<evidence type="ECO:0000313" key="12">
    <source>
        <dbReference type="EnsemblMetazoa" id="XP_037872191.1"/>
    </source>
</evidence>
<dbReference type="GO" id="GO:0000462">
    <property type="term" value="P:maturation of SSU-rRNA from tricistronic rRNA transcript (SSU-rRNA, 5.8S rRNA, LSU-rRNA)"/>
    <property type="evidence" value="ECO:0007669"/>
    <property type="project" value="TreeGrafter"/>
</dbReference>
<reference evidence="12" key="2">
    <citation type="submission" date="2022-06" db="UniProtKB">
        <authorList>
            <consortium name="EnsemblMetazoa"/>
        </authorList>
    </citation>
    <scope>IDENTIFICATION</scope>
    <source>
        <strain evidence="12">p50T (Dazao)</strain>
    </source>
</reference>
<keyword evidence="4" id="KW-0378">Hydrolase</keyword>
<dbReference type="SMART" id="SM00490">
    <property type="entry name" value="HELICc"/>
    <property type="match status" value="1"/>
</dbReference>
<protein>
    <recommendedName>
        <fullName evidence="2">RNA helicase</fullName>
        <ecNumber evidence="2">3.6.4.13</ecNumber>
    </recommendedName>
</protein>
<evidence type="ECO:0000256" key="7">
    <source>
        <dbReference type="ARBA" id="ARBA00047984"/>
    </source>
</evidence>
<feature type="compositionally biased region" description="Acidic residues" evidence="9">
    <location>
        <begin position="178"/>
        <end position="193"/>
    </location>
</feature>
<dbReference type="InterPro" id="IPR002464">
    <property type="entry name" value="DNA/RNA_helicase_DEAH_CS"/>
</dbReference>
<dbReference type="GO" id="GO:0005524">
    <property type="term" value="F:ATP binding"/>
    <property type="evidence" value="ECO:0007669"/>
    <property type="project" value="UniProtKB-KW"/>
</dbReference>
<feature type="domain" description="Helicase ATP-binding" evidence="10">
    <location>
        <begin position="304"/>
        <end position="470"/>
    </location>
</feature>
<dbReference type="Pfam" id="PF23362">
    <property type="entry name" value="DHX37_C"/>
    <property type="match status" value="1"/>
</dbReference>
<dbReference type="InterPro" id="IPR007502">
    <property type="entry name" value="Helicase-assoc_dom"/>
</dbReference>
<dbReference type="PANTHER" id="PTHR18934">
    <property type="entry name" value="ATP-DEPENDENT RNA HELICASE"/>
    <property type="match status" value="1"/>
</dbReference>
<dbReference type="CTD" id="31205"/>
<dbReference type="SUPFAM" id="SSF52540">
    <property type="entry name" value="P-loop containing nucleoside triphosphate hydrolases"/>
    <property type="match status" value="1"/>
</dbReference>
<evidence type="ECO:0000256" key="8">
    <source>
        <dbReference type="SAM" id="Coils"/>
    </source>
</evidence>
<keyword evidence="5" id="KW-0347">Helicase</keyword>
<keyword evidence="8" id="KW-0175">Coiled coil</keyword>
<dbReference type="PROSITE" id="PS51194">
    <property type="entry name" value="HELICASE_CTER"/>
    <property type="match status" value="1"/>
</dbReference>
<feature type="region of interest" description="Disordered" evidence="9">
    <location>
        <begin position="169"/>
        <end position="203"/>
    </location>
</feature>
<dbReference type="CDD" id="cd18791">
    <property type="entry name" value="SF2_C_RHA"/>
    <property type="match status" value="1"/>
</dbReference>
<feature type="region of interest" description="Disordered" evidence="9">
    <location>
        <begin position="556"/>
        <end position="586"/>
    </location>
</feature>
<dbReference type="InterPro" id="IPR014001">
    <property type="entry name" value="Helicase_ATP-bd"/>
</dbReference>
<dbReference type="GeneID" id="101744182"/>
<evidence type="ECO:0000256" key="2">
    <source>
        <dbReference type="ARBA" id="ARBA00012552"/>
    </source>
</evidence>
<organism evidence="12 13">
    <name type="scientific">Bombyx mori</name>
    <name type="common">Silk moth</name>
    <dbReference type="NCBI Taxonomy" id="7091"/>
    <lineage>
        <taxon>Eukaryota</taxon>
        <taxon>Metazoa</taxon>
        <taxon>Ecdysozoa</taxon>
        <taxon>Arthropoda</taxon>
        <taxon>Hexapoda</taxon>
        <taxon>Insecta</taxon>
        <taxon>Pterygota</taxon>
        <taxon>Neoptera</taxon>
        <taxon>Endopterygota</taxon>
        <taxon>Lepidoptera</taxon>
        <taxon>Glossata</taxon>
        <taxon>Ditrysia</taxon>
        <taxon>Bombycoidea</taxon>
        <taxon>Bombycidae</taxon>
        <taxon>Bombycinae</taxon>
        <taxon>Bombyx</taxon>
    </lineage>
</organism>
<dbReference type="GO" id="GO:0016787">
    <property type="term" value="F:hydrolase activity"/>
    <property type="evidence" value="ECO:0007669"/>
    <property type="project" value="UniProtKB-KW"/>
</dbReference>
<dbReference type="Pfam" id="PF21010">
    <property type="entry name" value="HA2_C"/>
    <property type="match status" value="1"/>
</dbReference>
<dbReference type="FunFam" id="3.40.50.300:FF:000637">
    <property type="entry name" value="ATP-dependent RNA helicase DHX37/DHR1"/>
    <property type="match status" value="1"/>
</dbReference>
<proteinExistence type="inferred from homology"/>
<evidence type="ECO:0000259" key="11">
    <source>
        <dbReference type="PROSITE" id="PS51194"/>
    </source>
</evidence>
<feature type="coiled-coil region" evidence="8">
    <location>
        <begin position="67"/>
        <end position="94"/>
    </location>
</feature>
<evidence type="ECO:0000256" key="9">
    <source>
        <dbReference type="SAM" id="MobiDB-lite"/>
    </source>
</evidence>
<sequence length="1198" mass="135785">MGKSRYNSKARQVVKTNIDDSKTNEIKLEFAKSEYGNADASNALALPSKKRQTRVVKEKIEKTHFLSKAQRKRLEKIVDKKKKKENRAALLESLSQVQATPEEVKQLTAISAVQTIGLRKLNEFSVEAFMTESFDKPEVTQHKKISSIAGAKKRLRLLKLEKSEKKKSKYDPNVVGLELEEDENSSDDSDSTDEVTNTIEDGSQNVIDITESMTKNNNEATNNINEINKTIKLDNTKTSTTLQEQKEDNITDKLKVISKSVKDKVKIKKPLLEHPTVHVNVKRDPKVQVARLKLPVLGEEQRIMELVNENQFLIVAGETGSGKTTQIPQFLYEAGYAEKKMVAVTEPRRVATVAMSARVAHELALTNKEVSYLMRFEGNTTKDTKIKFMTDGVLLKEIQSDFLLSKYSVVIIDEAHERSVYTDILLGLLSRIVPLRCKRGSPLRLIIMSATLRVEDFTENTRLFKQPPPVIKIESRQFPVTVHFNKNTYKDYLKEAFRKTVKIHTRLPEGGILIFVTGQQEVRYLLRKLKSCFPYRKDVDYSKLITKNTKGVEVDTALDSEPDDINSDDDEVEKEMKRARKARRKAKKKVKALPKINLDDYDMPEDDGQADLVGNDDDSEGHLSDSDAEEDSLMPEIKSCRQPLWVLPLYSMLNSNKQARVFEPPPVGARLCVVSTDVAETSLTIPAIKYVVDTGKKKMKVHDHVTGASAWRVVWTSQASAGQRAGRAGRVCAGHVYRLYSSAVYQHDCPPQHAPDLCRRPVDDLVLMMKCMGIDKVVNFPFPTAPDRLQLRLAEKRLETLGILERHDSKNASRNCQEEILKVTPLGKAVSAFPLLPRYGKMLALSHQQALLPYTIALVAALTVPEVMSGKADNWPATGHTLLLGDPGVLLRAVGAAEYAHRKGEEQLFCAKYGLREKAIKEIRKIRKQLASEINLSVAGVDVSVDPEMKPPDEKQARLLRQLVLSGLGDQVGRKIGLDEVKEGEDKRKFKYAYHCGDLEEPVHLHSASVLRKTIPEWVVYQQLYETGAEERRKMVMSNVTAIEPEWLPVYVPQLCNLGEPLSDPEPRYEDVTGKVLCHYKGTFGKAGWELPVVEIEMPEKIERYRWFARFLLEGSVFPKLRKYTPSLLSPPSTMVKSWAKLQPRTEILLKALLMKRTSTRESLRKIWEDQKNYLLEEYLKWLPESAHNEATLYWPPL</sequence>
<dbReference type="GO" id="GO:0003723">
    <property type="term" value="F:RNA binding"/>
    <property type="evidence" value="ECO:0007669"/>
    <property type="project" value="TreeGrafter"/>
</dbReference>
<dbReference type="KEGG" id="bmor:101744182"/>
<feature type="domain" description="Helicase C-terminal" evidence="11">
    <location>
        <begin position="597"/>
        <end position="773"/>
    </location>
</feature>
<name>A0A8R2M1C2_BOMMO</name>
<dbReference type="CDD" id="cd17982">
    <property type="entry name" value="DEXHc_DHX37"/>
    <property type="match status" value="1"/>
</dbReference>
<dbReference type="Gene3D" id="3.40.50.300">
    <property type="entry name" value="P-loop containing nucleotide triphosphate hydrolases"/>
    <property type="match status" value="2"/>
</dbReference>
<comment type="similarity">
    <text evidence="1">Belongs to the DEAD box helicase family. DEAH subfamily.</text>
</comment>
<feature type="compositionally biased region" description="Basic residues" evidence="9">
    <location>
        <begin position="577"/>
        <end position="586"/>
    </location>
</feature>
<dbReference type="Pfam" id="PF07717">
    <property type="entry name" value="OB_NTP_bind"/>
    <property type="match status" value="1"/>
</dbReference>
<dbReference type="Gene3D" id="1.20.120.1080">
    <property type="match status" value="1"/>
</dbReference>
<dbReference type="PROSITE" id="PS51192">
    <property type="entry name" value="HELICASE_ATP_BIND_1"/>
    <property type="match status" value="1"/>
</dbReference>
<dbReference type="Proteomes" id="UP000005204">
    <property type="component" value="Unassembled WGS sequence"/>
</dbReference>
<keyword evidence="3" id="KW-0547">Nucleotide-binding</keyword>
<dbReference type="SMART" id="SM00847">
    <property type="entry name" value="HA2"/>
    <property type="match status" value="1"/>
</dbReference>
<evidence type="ECO:0000256" key="1">
    <source>
        <dbReference type="ARBA" id="ARBA00008792"/>
    </source>
</evidence>
<dbReference type="Pfam" id="PF00271">
    <property type="entry name" value="Helicase_C"/>
    <property type="match status" value="1"/>
</dbReference>
<evidence type="ECO:0000259" key="10">
    <source>
        <dbReference type="PROSITE" id="PS51192"/>
    </source>
</evidence>
<dbReference type="InterPro" id="IPR027417">
    <property type="entry name" value="P-loop_NTPase"/>
</dbReference>
<dbReference type="InterPro" id="IPR056371">
    <property type="entry name" value="DHX37-like_C"/>
</dbReference>
<evidence type="ECO:0000256" key="5">
    <source>
        <dbReference type="ARBA" id="ARBA00022806"/>
    </source>
</evidence>
<dbReference type="PANTHER" id="PTHR18934:SF99">
    <property type="entry name" value="ATP-DEPENDENT RNA HELICASE DHX37-RELATED"/>
    <property type="match status" value="1"/>
</dbReference>
<dbReference type="PROSITE" id="PS00690">
    <property type="entry name" value="DEAH_ATP_HELICASE"/>
    <property type="match status" value="1"/>
</dbReference>
<dbReference type="InterPro" id="IPR011545">
    <property type="entry name" value="DEAD/DEAH_box_helicase_dom"/>
</dbReference>
<feature type="region of interest" description="Disordered" evidence="9">
    <location>
        <begin position="598"/>
        <end position="634"/>
    </location>
</feature>
<dbReference type="InterPro" id="IPR001650">
    <property type="entry name" value="Helicase_C-like"/>
</dbReference>
<keyword evidence="6" id="KW-0067">ATP-binding</keyword>
<dbReference type="EnsemblMetazoa" id="XM_038016263.1">
    <property type="protein sequence ID" value="XP_037872191.1"/>
    <property type="gene ID" value="LOC101744182"/>
</dbReference>
<dbReference type="Pfam" id="PF00270">
    <property type="entry name" value="DEAD"/>
    <property type="match status" value="1"/>
</dbReference>
<dbReference type="SMART" id="SM00487">
    <property type="entry name" value="DEXDc"/>
    <property type="match status" value="1"/>
</dbReference>
<comment type="catalytic activity">
    <reaction evidence="7">
        <text>ATP + H2O = ADP + phosphate + H(+)</text>
        <dbReference type="Rhea" id="RHEA:13065"/>
        <dbReference type="ChEBI" id="CHEBI:15377"/>
        <dbReference type="ChEBI" id="CHEBI:15378"/>
        <dbReference type="ChEBI" id="CHEBI:30616"/>
        <dbReference type="ChEBI" id="CHEBI:43474"/>
        <dbReference type="ChEBI" id="CHEBI:456216"/>
        <dbReference type="EC" id="3.6.4.13"/>
    </reaction>
</comment>
<evidence type="ECO:0000256" key="4">
    <source>
        <dbReference type="ARBA" id="ARBA00022801"/>
    </source>
</evidence>
<evidence type="ECO:0000256" key="6">
    <source>
        <dbReference type="ARBA" id="ARBA00022840"/>
    </source>
</evidence>
<dbReference type="EC" id="3.6.4.13" evidence="2"/>
<feature type="compositionally biased region" description="Acidic residues" evidence="9">
    <location>
        <begin position="556"/>
        <end position="573"/>
    </location>
</feature>
<evidence type="ECO:0000256" key="3">
    <source>
        <dbReference type="ARBA" id="ARBA00022741"/>
    </source>
</evidence>
<accession>A0A8R2M1C2</accession>
<keyword evidence="13" id="KW-1185">Reference proteome</keyword>
<dbReference type="AlphaFoldDB" id="A0A8R2M1C2"/>
<dbReference type="InterPro" id="IPR011709">
    <property type="entry name" value="DEAD-box_helicase_OB_fold"/>
</dbReference>
<feature type="compositionally biased region" description="Acidic residues" evidence="9">
    <location>
        <begin position="599"/>
        <end position="619"/>
    </location>
</feature>
<dbReference type="RefSeq" id="XP_037872191.1">
    <property type="nucleotide sequence ID" value="XM_038016263.2"/>
</dbReference>
<evidence type="ECO:0000313" key="13">
    <source>
        <dbReference type="Proteomes" id="UP000005204"/>
    </source>
</evidence>
<dbReference type="GO" id="GO:0005730">
    <property type="term" value="C:nucleolus"/>
    <property type="evidence" value="ECO:0007669"/>
    <property type="project" value="TreeGrafter"/>
</dbReference>
<dbReference type="GO" id="GO:0003724">
    <property type="term" value="F:RNA helicase activity"/>
    <property type="evidence" value="ECO:0007669"/>
    <property type="project" value="UniProtKB-EC"/>
</dbReference>
<reference evidence="13" key="1">
    <citation type="journal article" date="2008" name="Insect Biochem. Mol. Biol.">
        <title>The genome of a lepidopteran model insect, the silkworm Bombyx mori.</title>
        <authorList>
            <consortium name="International Silkworm Genome Consortium"/>
        </authorList>
    </citation>
    <scope>NUCLEOTIDE SEQUENCE [LARGE SCALE GENOMIC DNA]</scope>
    <source>
        <strain evidence="13">p50T</strain>
    </source>
</reference>